<reference evidence="2" key="1">
    <citation type="submission" date="2020-10" db="EMBL/GenBank/DDBJ databases">
        <authorList>
            <person name="Gilroy R."/>
        </authorList>
    </citation>
    <scope>NUCLEOTIDE SEQUENCE</scope>
    <source>
        <strain evidence="2">ChiSxjej2B14-8506</strain>
    </source>
</reference>
<feature type="compositionally biased region" description="Polar residues" evidence="1">
    <location>
        <begin position="193"/>
        <end position="202"/>
    </location>
</feature>
<feature type="region of interest" description="Disordered" evidence="1">
    <location>
        <begin position="176"/>
        <end position="202"/>
    </location>
</feature>
<organism evidence="2 3">
    <name type="scientific">Candidatus Fimadaptatus faecigallinarum</name>
    <dbReference type="NCBI Taxonomy" id="2840814"/>
    <lineage>
        <taxon>Bacteria</taxon>
        <taxon>Bacillati</taxon>
        <taxon>Bacillota</taxon>
        <taxon>Clostridia</taxon>
        <taxon>Eubacteriales</taxon>
        <taxon>Candidatus Fimadaptatus</taxon>
    </lineage>
</organism>
<dbReference type="Proteomes" id="UP000824123">
    <property type="component" value="Unassembled WGS sequence"/>
</dbReference>
<evidence type="ECO:0000313" key="3">
    <source>
        <dbReference type="Proteomes" id="UP000824123"/>
    </source>
</evidence>
<proteinExistence type="predicted"/>
<accession>A0A9D1S5U4</accession>
<comment type="caution">
    <text evidence="2">The sequence shown here is derived from an EMBL/GenBank/DDBJ whole genome shotgun (WGS) entry which is preliminary data.</text>
</comment>
<evidence type="ECO:0008006" key="4">
    <source>
        <dbReference type="Google" id="ProtNLM"/>
    </source>
</evidence>
<protein>
    <recommendedName>
        <fullName evidence="4">Terminase small subunit</fullName>
    </recommendedName>
</protein>
<gene>
    <name evidence="2" type="ORF">IAC59_10320</name>
</gene>
<evidence type="ECO:0000313" key="2">
    <source>
        <dbReference type="EMBL" id="HIU47632.1"/>
    </source>
</evidence>
<sequence>MEKHIELVNGRVVVSTTWICANMEISRVTLGRWVAQGCPQLERGTFDLLDVLNWRGVLNTRDASAIGSGMDEPDDELPLAQQKMAAEVRLKRAQAELGELKNAVAAGKYVLRDELEDELTELFSGIRRAALALPRRVSGLLVGHVGRAEAAEIEQQCESVIRSALSRLSVGNLTPIRAARRKGGTPAGRTPAGETTDSAATD</sequence>
<reference evidence="2" key="2">
    <citation type="journal article" date="2021" name="PeerJ">
        <title>Extensive microbial diversity within the chicken gut microbiome revealed by metagenomics and culture.</title>
        <authorList>
            <person name="Gilroy R."/>
            <person name="Ravi A."/>
            <person name="Getino M."/>
            <person name="Pursley I."/>
            <person name="Horton D.L."/>
            <person name="Alikhan N.F."/>
            <person name="Baker D."/>
            <person name="Gharbi K."/>
            <person name="Hall N."/>
            <person name="Watson M."/>
            <person name="Adriaenssens E.M."/>
            <person name="Foster-Nyarko E."/>
            <person name="Jarju S."/>
            <person name="Secka A."/>
            <person name="Antonio M."/>
            <person name="Oren A."/>
            <person name="Chaudhuri R.R."/>
            <person name="La Ragione R."/>
            <person name="Hildebrand F."/>
            <person name="Pallen M.J."/>
        </authorList>
    </citation>
    <scope>NUCLEOTIDE SEQUENCE</scope>
    <source>
        <strain evidence="2">ChiSxjej2B14-8506</strain>
    </source>
</reference>
<dbReference type="AlphaFoldDB" id="A0A9D1S5U4"/>
<name>A0A9D1S5U4_9FIRM</name>
<dbReference type="EMBL" id="DVNK01000062">
    <property type="protein sequence ID" value="HIU47632.1"/>
    <property type="molecule type" value="Genomic_DNA"/>
</dbReference>
<evidence type="ECO:0000256" key="1">
    <source>
        <dbReference type="SAM" id="MobiDB-lite"/>
    </source>
</evidence>